<evidence type="ECO:0000313" key="3">
    <source>
        <dbReference type="EMBL" id="BDU76200.1"/>
    </source>
</evidence>
<evidence type="ECO:0000259" key="2">
    <source>
        <dbReference type="PROSITE" id="PS51898"/>
    </source>
</evidence>
<evidence type="ECO:0000256" key="1">
    <source>
        <dbReference type="ARBA" id="ARBA00023172"/>
    </source>
</evidence>
<protein>
    <recommendedName>
        <fullName evidence="2">Tyr recombinase domain-containing protein</fullName>
    </recommendedName>
</protein>
<dbReference type="InterPro" id="IPR011010">
    <property type="entry name" value="DNA_brk_join_enz"/>
</dbReference>
<accession>A0AA48GXH8</accession>
<dbReference type="GO" id="GO:0006310">
    <property type="term" value="P:DNA recombination"/>
    <property type="evidence" value="ECO:0007669"/>
    <property type="project" value="UniProtKB-KW"/>
</dbReference>
<dbReference type="InterPro" id="IPR002104">
    <property type="entry name" value="Integrase_catalytic"/>
</dbReference>
<proteinExistence type="predicted"/>
<dbReference type="Proteomes" id="UP001228113">
    <property type="component" value="Chromosome"/>
</dbReference>
<keyword evidence="4" id="KW-1185">Reference proteome</keyword>
<dbReference type="KEGG" id="msea:METESE_11580"/>
<organism evidence="3 4">
    <name type="scientific">Mesoterricola sediminis</name>
    <dbReference type="NCBI Taxonomy" id="2927980"/>
    <lineage>
        <taxon>Bacteria</taxon>
        <taxon>Pseudomonadati</taxon>
        <taxon>Acidobacteriota</taxon>
        <taxon>Holophagae</taxon>
        <taxon>Holophagales</taxon>
        <taxon>Holophagaceae</taxon>
        <taxon>Mesoterricola</taxon>
    </lineage>
</organism>
<dbReference type="InterPro" id="IPR013762">
    <property type="entry name" value="Integrase-like_cat_sf"/>
</dbReference>
<feature type="domain" description="Tyr recombinase" evidence="2">
    <location>
        <begin position="1"/>
        <end position="147"/>
    </location>
</feature>
<dbReference type="AlphaFoldDB" id="A0AA48GXH8"/>
<dbReference type="PROSITE" id="PS51898">
    <property type="entry name" value="TYR_RECOMBINASE"/>
    <property type="match status" value="1"/>
</dbReference>
<dbReference type="Gene3D" id="1.10.443.10">
    <property type="entry name" value="Intergrase catalytic core"/>
    <property type="match status" value="1"/>
</dbReference>
<dbReference type="GO" id="GO:0015074">
    <property type="term" value="P:DNA integration"/>
    <property type="evidence" value="ECO:0007669"/>
    <property type="project" value="InterPro"/>
</dbReference>
<dbReference type="EMBL" id="AP027081">
    <property type="protein sequence ID" value="BDU76200.1"/>
    <property type="molecule type" value="Genomic_DNA"/>
</dbReference>
<dbReference type="RefSeq" id="WP_316411254.1">
    <property type="nucleotide sequence ID" value="NZ_AP027081.1"/>
</dbReference>
<dbReference type="SUPFAM" id="SSF56349">
    <property type="entry name" value="DNA breaking-rejoining enzymes"/>
    <property type="match status" value="1"/>
</dbReference>
<name>A0AA48GXH8_9BACT</name>
<gene>
    <name evidence="3" type="ORF">METESE_11580</name>
</gene>
<reference evidence="3" key="1">
    <citation type="journal article" date="2023" name="Int. J. Syst. Evol. Microbiol.">
        <title>Mesoterricola silvestris gen. nov., sp. nov., Mesoterricola sediminis sp. nov., Geothrix oryzae sp. nov., Geothrix edaphica sp. nov., Geothrix rubra sp. nov., and Geothrix limicola sp. nov., six novel members of Acidobacteriota isolated from soils.</title>
        <authorList>
            <person name="Itoh H."/>
            <person name="Sugisawa Y."/>
            <person name="Mise K."/>
            <person name="Xu Z."/>
            <person name="Kuniyasu M."/>
            <person name="Ushijima N."/>
            <person name="Kawano K."/>
            <person name="Kobayashi E."/>
            <person name="Shiratori Y."/>
            <person name="Masuda Y."/>
            <person name="Senoo K."/>
        </authorList>
    </citation>
    <scope>NUCLEOTIDE SEQUENCE</scope>
    <source>
        <strain evidence="3">W786</strain>
    </source>
</reference>
<evidence type="ECO:0000313" key="4">
    <source>
        <dbReference type="Proteomes" id="UP001228113"/>
    </source>
</evidence>
<dbReference type="GO" id="GO:0003677">
    <property type="term" value="F:DNA binding"/>
    <property type="evidence" value="ECO:0007669"/>
    <property type="project" value="InterPro"/>
</dbReference>
<dbReference type="Pfam" id="PF00589">
    <property type="entry name" value="Phage_integrase"/>
    <property type="match status" value="1"/>
</dbReference>
<sequence>MPKNAYSRRTINIDEGLCITLRNHRQAQEDLAQQLGILCPVDGLVFPMMIWRSRGRQPINPQVKDVDFTRPWNPDYPTKEFSREAAQAGFPGLRFHDMRHPHVTALLTAGVAPHIVAARLGHSTPVITMMIYAHVLPRGDEQAAKVMGEMMRAALGAGS</sequence>
<keyword evidence="1" id="KW-0233">DNA recombination</keyword>